<evidence type="ECO:0000256" key="7">
    <source>
        <dbReference type="ARBA" id="ARBA00022741"/>
    </source>
</evidence>
<name>A0A9J7N7C6_BRAFL</name>
<dbReference type="GO" id="GO:0004713">
    <property type="term" value="F:protein tyrosine kinase activity"/>
    <property type="evidence" value="ECO:0007669"/>
    <property type="project" value="UniProtKB-KW"/>
</dbReference>
<dbReference type="GO" id="GO:0010976">
    <property type="term" value="P:positive regulation of neuron projection development"/>
    <property type="evidence" value="ECO:0000318"/>
    <property type="project" value="GO_Central"/>
</dbReference>
<keyword evidence="12" id="KW-0829">Tyrosine-protein kinase</keyword>
<dbReference type="InterPro" id="IPR038677">
    <property type="entry name" value="WIF_sf"/>
</dbReference>
<organism evidence="19 20">
    <name type="scientific">Branchiostoma floridae</name>
    <name type="common">Florida lancelet</name>
    <name type="synonym">Amphioxus</name>
    <dbReference type="NCBI Taxonomy" id="7739"/>
    <lineage>
        <taxon>Eukaryota</taxon>
        <taxon>Metazoa</taxon>
        <taxon>Chordata</taxon>
        <taxon>Cephalochordata</taxon>
        <taxon>Leptocardii</taxon>
        <taxon>Amphioxiformes</taxon>
        <taxon>Branchiostomatidae</taxon>
        <taxon>Branchiostoma</taxon>
    </lineage>
</organism>
<evidence type="ECO:0000259" key="17">
    <source>
        <dbReference type="PROSITE" id="PS50011"/>
    </source>
</evidence>
<keyword evidence="19" id="KW-1185">Reference proteome</keyword>
<evidence type="ECO:0000256" key="11">
    <source>
        <dbReference type="ARBA" id="ARBA00023136"/>
    </source>
</evidence>
<dbReference type="InterPro" id="IPR001245">
    <property type="entry name" value="Ser-Thr/Tyr_kinase_cat_dom"/>
</dbReference>
<dbReference type="InterPro" id="IPR008266">
    <property type="entry name" value="Tyr_kinase_AS"/>
</dbReference>
<dbReference type="PROSITE" id="PS00109">
    <property type="entry name" value="PROTEIN_KINASE_TYR"/>
    <property type="match status" value="1"/>
</dbReference>
<evidence type="ECO:0000256" key="3">
    <source>
        <dbReference type="ARBA" id="ARBA00022553"/>
    </source>
</evidence>
<evidence type="ECO:0000256" key="2">
    <source>
        <dbReference type="ARBA" id="ARBA00011902"/>
    </source>
</evidence>
<evidence type="ECO:0000256" key="4">
    <source>
        <dbReference type="ARBA" id="ARBA00022679"/>
    </source>
</evidence>
<dbReference type="Gene3D" id="3.30.200.20">
    <property type="entry name" value="Phosphorylase Kinase, domain 1"/>
    <property type="match status" value="1"/>
</dbReference>
<dbReference type="Gene3D" id="1.10.510.10">
    <property type="entry name" value="Transferase(Phosphotransferase) domain 1"/>
    <property type="match status" value="1"/>
</dbReference>
<evidence type="ECO:0000256" key="8">
    <source>
        <dbReference type="ARBA" id="ARBA00022777"/>
    </source>
</evidence>
<keyword evidence="11 15" id="KW-0472">Membrane</keyword>
<dbReference type="KEGG" id="bfo:118427190"/>
<keyword evidence="10 15" id="KW-1133">Transmembrane helix</keyword>
<keyword evidence="5 15" id="KW-0812">Transmembrane</keyword>
<protein>
    <recommendedName>
        <fullName evidence="2">receptor protein-tyrosine kinase</fullName>
        <ecNumber evidence="2">2.7.10.1</ecNumber>
    </recommendedName>
</protein>
<evidence type="ECO:0000256" key="6">
    <source>
        <dbReference type="ARBA" id="ARBA00022729"/>
    </source>
</evidence>
<dbReference type="OrthoDB" id="4062651at2759"/>
<dbReference type="Pfam" id="PF02019">
    <property type="entry name" value="WIF"/>
    <property type="match status" value="1"/>
</dbReference>
<reference evidence="19" key="1">
    <citation type="journal article" date="2020" name="Nat. Ecol. Evol.">
        <title>Deeply conserved synteny resolves early events in vertebrate evolution.</title>
        <authorList>
            <person name="Simakov O."/>
            <person name="Marletaz F."/>
            <person name="Yue J.X."/>
            <person name="O'Connell B."/>
            <person name="Jenkins J."/>
            <person name="Brandt A."/>
            <person name="Calef R."/>
            <person name="Tung C.H."/>
            <person name="Huang T.K."/>
            <person name="Schmutz J."/>
            <person name="Satoh N."/>
            <person name="Yu J.K."/>
            <person name="Putnam N.H."/>
            <person name="Green R.E."/>
            <person name="Rokhsar D.S."/>
        </authorList>
    </citation>
    <scope>NUCLEOTIDE SEQUENCE [LARGE SCALE GENOMIC DNA]</scope>
    <source>
        <strain evidence="19">S238N-H82</strain>
    </source>
</reference>
<dbReference type="InterPro" id="IPR011009">
    <property type="entry name" value="Kinase-like_dom_sf"/>
</dbReference>
<comment type="subcellular location">
    <subcellularLocation>
        <location evidence="1">Membrane</location>
        <topology evidence="1">Single-pass membrane protein</topology>
    </subcellularLocation>
</comment>
<evidence type="ECO:0000256" key="9">
    <source>
        <dbReference type="ARBA" id="ARBA00022840"/>
    </source>
</evidence>
<dbReference type="PRINTS" id="PR00109">
    <property type="entry name" value="TYRKINASE"/>
</dbReference>
<keyword evidence="4" id="KW-0808">Transferase</keyword>
<dbReference type="RefSeq" id="XP_035692719.1">
    <property type="nucleotide sequence ID" value="XM_035836826.1"/>
</dbReference>
<proteinExistence type="predicted"/>
<feature type="chain" id="PRO_5039910285" description="receptor protein-tyrosine kinase" evidence="16">
    <location>
        <begin position="24"/>
        <end position="569"/>
    </location>
</feature>
<accession>A0A9J7N7C6</accession>
<dbReference type="GO" id="GO:0005524">
    <property type="term" value="F:ATP binding"/>
    <property type="evidence" value="ECO:0007669"/>
    <property type="project" value="UniProtKB-KW"/>
</dbReference>
<dbReference type="FunFam" id="1.10.510.10:FF:000165">
    <property type="entry name" value="Tyrosine-protein kinase RYK"/>
    <property type="match status" value="1"/>
</dbReference>
<keyword evidence="3" id="KW-0597">Phosphoprotein</keyword>
<keyword evidence="14" id="KW-0325">Glycoprotein</keyword>
<dbReference type="GO" id="GO:0051897">
    <property type="term" value="P:positive regulation of phosphatidylinositol 3-kinase/protein kinase B signal transduction"/>
    <property type="evidence" value="ECO:0000318"/>
    <property type="project" value="GO_Central"/>
</dbReference>
<dbReference type="OMA" id="YCWAMSA"/>
<gene>
    <name evidence="20" type="primary">LOC118427190</name>
</gene>
<feature type="signal peptide" evidence="16">
    <location>
        <begin position="1"/>
        <end position="23"/>
    </location>
</feature>
<evidence type="ECO:0000256" key="5">
    <source>
        <dbReference type="ARBA" id="ARBA00022692"/>
    </source>
</evidence>
<keyword evidence="7" id="KW-0547">Nucleotide-binding</keyword>
<dbReference type="Pfam" id="PF07714">
    <property type="entry name" value="PK_Tyr_Ser-Thr"/>
    <property type="match status" value="1"/>
</dbReference>
<keyword evidence="6 16" id="KW-0732">Signal</keyword>
<feature type="domain" description="Protein kinase" evidence="17">
    <location>
        <begin position="295"/>
        <end position="565"/>
    </location>
</feature>
<dbReference type="SUPFAM" id="SSF56112">
    <property type="entry name" value="Protein kinase-like (PK-like)"/>
    <property type="match status" value="1"/>
</dbReference>
<keyword evidence="9" id="KW-0067">ATP-binding</keyword>
<dbReference type="PANTHER" id="PTHR24416">
    <property type="entry name" value="TYROSINE-PROTEIN KINASE RECEPTOR"/>
    <property type="match status" value="1"/>
</dbReference>
<dbReference type="PANTHER" id="PTHR24416:SF349">
    <property type="entry name" value="TYROSINE-PROTEIN KINASE RYK"/>
    <property type="match status" value="1"/>
</dbReference>
<evidence type="ECO:0000256" key="15">
    <source>
        <dbReference type="SAM" id="Phobius"/>
    </source>
</evidence>
<dbReference type="InterPro" id="IPR020635">
    <property type="entry name" value="Tyr_kinase_cat_dom"/>
</dbReference>
<dbReference type="Gene3D" id="2.60.40.2170">
    <property type="entry name" value="Wnt, WIF domain"/>
    <property type="match status" value="1"/>
</dbReference>
<evidence type="ECO:0000256" key="10">
    <source>
        <dbReference type="ARBA" id="ARBA00022989"/>
    </source>
</evidence>
<dbReference type="GO" id="GO:0043235">
    <property type="term" value="C:receptor complex"/>
    <property type="evidence" value="ECO:0000318"/>
    <property type="project" value="GO_Central"/>
</dbReference>
<keyword evidence="13" id="KW-0675">Receptor</keyword>
<evidence type="ECO:0000256" key="13">
    <source>
        <dbReference type="ARBA" id="ARBA00023170"/>
    </source>
</evidence>
<dbReference type="GeneID" id="118427190"/>
<evidence type="ECO:0000259" key="18">
    <source>
        <dbReference type="PROSITE" id="PS50814"/>
    </source>
</evidence>
<dbReference type="SMART" id="SM00469">
    <property type="entry name" value="WIF"/>
    <property type="match status" value="1"/>
</dbReference>
<evidence type="ECO:0000313" key="19">
    <source>
        <dbReference type="Proteomes" id="UP000001554"/>
    </source>
</evidence>
<dbReference type="GO" id="GO:0005886">
    <property type="term" value="C:plasma membrane"/>
    <property type="evidence" value="ECO:0000318"/>
    <property type="project" value="GO_Central"/>
</dbReference>
<reference evidence="20" key="2">
    <citation type="submission" date="2025-08" db="UniProtKB">
        <authorList>
            <consortium name="RefSeq"/>
        </authorList>
    </citation>
    <scope>IDENTIFICATION</scope>
    <source>
        <strain evidence="20">S238N-H82</strain>
        <tissue evidence="20">Testes</tissue>
    </source>
</reference>
<sequence length="569" mass="63986">MAMNGAFLRILALLGMLCPLARGSVNLYLSGDEVKKLLGLTADLYYVRDNQVNSYALKFNLPVPADINSLHFTWRSSMPGVRYRMSLLSENTRILKKPETNISLAGEVPLAESVFRVNLTCSGQSNAEVGVHIQLNVTLHSAQNYTVLNFRRRKMCMINDEPIIKPGTGSVNNSSPIVRGESDYSVSNSTSVFYIAVGVACTIIFLIAMAIAAINVHSIKQNDRIRTATDNYVPRSCRTRYSLFLICSVRKFFIKNLAHWFPPAYPSLRRYPNMTEPVADVRSQLSDICIQRTEVTLGDVLQEGTFGRIYHGIVVGEDRAEQEVFIKTVTDQASEEQVLLLLRESCMLRGVHHRHVQTITYACLDDGRPMTIFPYLNHGNLKVFLKHCRASETHTHQILSTQDLVHLAIQIGKAMQYLGKRGVVHRDLATRNCVLDEGLNVKVTDNALARDLFSGDYHCLGDNENRPVKWLAIESLVDKHFSSASDVWAFGVLLWELMTLGQTPYSDIDPFEMASYLRDGFRAPQPINCPDELFAIMACCWALSPEERPKFAQLTACLQEFHKALGLYI</sequence>
<dbReference type="GO" id="GO:0007169">
    <property type="term" value="P:cell surface receptor protein tyrosine kinase signaling pathway"/>
    <property type="evidence" value="ECO:0000318"/>
    <property type="project" value="GO_Central"/>
</dbReference>
<evidence type="ECO:0000256" key="16">
    <source>
        <dbReference type="SAM" id="SignalP"/>
    </source>
</evidence>
<dbReference type="InterPro" id="IPR000719">
    <property type="entry name" value="Prot_kinase_dom"/>
</dbReference>
<dbReference type="SMART" id="SM00219">
    <property type="entry name" value="TyrKc"/>
    <property type="match status" value="1"/>
</dbReference>
<evidence type="ECO:0000313" key="20">
    <source>
        <dbReference type="RefSeq" id="XP_035692719.1"/>
    </source>
</evidence>
<evidence type="ECO:0000256" key="12">
    <source>
        <dbReference type="ARBA" id="ARBA00023137"/>
    </source>
</evidence>
<dbReference type="InterPro" id="IPR050122">
    <property type="entry name" value="RTK"/>
</dbReference>
<evidence type="ECO:0000256" key="1">
    <source>
        <dbReference type="ARBA" id="ARBA00004167"/>
    </source>
</evidence>
<feature type="domain" description="WIF" evidence="18">
    <location>
        <begin position="27"/>
        <end position="156"/>
    </location>
</feature>
<dbReference type="InterPro" id="IPR003306">
    <property type="entry name" value="WIF"/>
</dbReference>
<dbReference type="AlphaFoldDB" id="A0A9J7N7C6"/>
<dbReference type="EC" id="2.7.10.1" evidence="2"/>
<feature type="transmembrane region" description="Helical" evidence="15">
    <location>
        <begin position="192"/>
        <end position="216"/>
    </location>
</feature>
<dbReference type="PROSITE" id="PS50814">
    <property type="entry name" value="WIF"/>
    <property type="match status" value="1"/>
</dbReference>
<keyword evidence="8" id="KW-0418">Kinase</keyword>
<evidence type="ECO:0000256" key="14">
    <source>
        <dbReference type="ARBA" id="ARBA00023180"/>
    </source>
</evidence>
<dbReference type="GO" id="GO:0007409">
    <property type="term" value="P:axonogenesis"/>
    <property type="evidence" value="ECO:0000318"/>
    <property type="project" value="GO_Central"/>
</dbReference>
<dbReference type="Proteomes" id="UP000001554">
    <property type="component" value="Chromosome 12"/>
</dbReference>
<dbReference type="PROSITE" id="PS50011">
    <property type="entry name" value="PROTEIN_KINASE_DOM"/>
    <property type="match status" value="1"/>
</dbReference>